<evidence type="ECO:0000259" key="20">
    <source>
        <dbReference type="PROSITE" id="PS50016"/>
    </source>
</evidence>
<evidence type="ECO:0000256" key="15">
    <source>
        <dbReference type="ARBA" id="ARBA00023242"/>
    </source>
</evidence>
<evidence type="ECO:0000313" key="22">
    <source>
        <dbReference type="Proteomes" id="UP001152622"/>
    </source>
</evidence>
<evidence type="ECO:0000256" key="5">
    <source>
        <dbReference type="ARBA" id="ARBA00022617"/>
    </source>
</evidence>
<proteinExistence type="inferred from homology"/>
<dbReference type="GO" id="GO:0005634">
    <property type="term" value="C:nucleus"/>
    <property type="evidence" value="ECO:0007669"/>
    <property type="project" value="UniProtKB-SubCell"/>
</dbReference>
<evidence type="ECO:0000256" key="1">
    <source>
        <dbReference type="ARBA" id="ARBA00001971"/>
    </source>
</evidence>
<dbReference type="InterPro" id="IPR001128">
    <property type="entry name" value="Cyt_P450"/>
</dbReference>
<dbReference type="GO" id="GO:0006082">
    <property type="term" value="P:organic acid metabolic process"/>
    <property type="evidence" value="ECO:0007669"/>
    <property type="project" value="TreeGrafter"/>
</dbReference>
<keyword evidence="11 18" id="KW-0560">Oxidoreductase</keyword>
<dbReference type="GO" id="GO:0006325">
    <property type="term" value="P:chromatin organization"/>
    <property type="evidence" value="ECO:0007669"/>
    <property type="project" value="UniProtKB-KW"/>
</dbReference>
<dbReference type="InterPro" id="IPR001965">
    <property type="entry name" value="Znf_PHD"/>
</dbReference>
<comment type="subcellular location">
    <subcellularLocation>
        <location evidence="2">Nucleus</location>
    </subcellularLocation>
</comment>
<dbReference type="InterPro" id="IPR002401">
    <property type="entry name" value="Cyt_P450_E_grp-I"/>
</dbReference>
<dbReference type="OrthoDB" id="2789670at2759"/>
<keyword evidence="12 16" id="KW-0408">Iron</keyword>
<dbReference type="GO" id="GO:0005506">
    <property type="term" value="F:iron ion binding"/>
    <property type="evidence" value="ECO:0007669"/>
    <property type="project" value="InterPro"/>
</dbReference>
<dbReference type="InterPro" id="IPR050182">
    <property type="entry name" value="Cytochrome_P450_fam2"/>
</dbReference>
<dbReference type="FunFam" id="1.10.630.10:FF:000176">
    <property type="entry name" value="Uncharacterized protein"/>
    <property type="match status" value="1"/>
</dbReference>
<keyword evidence="15" id="KW-0539">Nucleus</keyword>
<evidence type="ECO:0000256" key="7">
    <source>
        <dbReference type="ARBA" id="ARBA00022771"/>
    </source>
</evidence>
<evidence type="ECO:0000256" key="10">
    <source>
        <dbReference type="ARBA" id="ARBA00022964"/>
    </source>
</evidence>
<keyword evidence="6 16" id="KW-0479">Metal-binding</keyword>
<dbReference type="InterPro" id="IPR019787">
    <property type="entry name" value="Znf_PHD-finger"/>
</dbReference>
<dbReference type="FunFam" id="3.30.40.10:FF:000193">
    <property type="entry name" value="lysine-specific demethylase PHF2 isoform X1"/>
    <property type="match status" value="1"/>
</dbReference>
<feature type="binding site" description="axial binding residue" evidence="16">
    <location>
        <position position="642"/>
    </location>
    <ligand>
        <name>heme</name>
        <dbReference type="ChEBI" id="CHEBI:30413"/>
    </ligand>
    <ligandPart>
        <name>Fe</name>
        <dbReference type="ChEBI" id="CHEBI:18248"/>
    </ligandPart>
</feature>
<dbReference type="PANTHER" id="PTHR24300:SF319">
    <property type="entry name" value="CYTOCHROME P450, FAMILY 2, SUBFAMILY AC, POLYPEPTIDE 1"/>
    <property type="match status" value="1"/>
</dbReference>
<sequence>MASVPVYCLCKLPYDVTRFMIECDICQDWFHGSCVGVEEEKATEIDLYHCPNCQVTHGPSVMRKRRGSHKQSDSGGGGREAGRPVKTGSSQFVRELRSRTFPSADEVLLKPTGAQLTVEFLEERSFSVPVLVQRKDGLGMSLPPASFSVSDVEHYIGTDKEIDVIDVCRQADVKMRLGDFAQYYNSPNRDRVLNVISLEFSETRLSNLVETPKIVRKLSWVENLWPEESVFERPNVQKYCLMGVKDSYTDFQHRLRGHLCVVPRAAGERGVEGWEDEQSKKYGSVFTVHFGPKKVVVLAGYKTVKQALVHYAEEFGDREIGPLFRDMAKEHVIKGPMARLCRDALPQLNNPERPTSGLPGGGEEKIIEESRYLIEVFENFKGEPFDTTQPVNYAVSNIICAIMYGSRFDYADPAFQQMVDRANQTIRLAGSAEMRVKRTQILKNTRKNIEEIMGLAQGLKDTLNPQDLRGFVDSFLIRQQEESDQPGSYFHNNNLNRTVVDLFAAGTDTTGTTLRWGLLLMAKYPHIQDQVQEELSQVIGEREPRVEDRRNLPYTDAVIHEIQRLANIVPLSLPHTTSCDITFQGHFIKKGTTVIPLLTSVLQDEEEWETPHSFNPGHFLDEKGCFIRRDAFMPFSAGRRACLGESLARMELFLFFTFLLQRFHFSPPPGVSEDELDLTPSVGVTLNPSPHQLCAVSRV</sequence>
<evidence type="ECO:0000256" key="16">
    <source>
        <dbReference type="PIRSR" id="PIRSR602401-1"/>
    </source>
</evidence>
<comment type="cofactor">
    <cofactor evidence="1 16">
        <name>heme</name>
        <dbReference type="ChEBI" id="CHEBI:30413"/>
    </cofactor>
</comment>
<dbReference type="Gene3D" id="2.60.120.650">
    <property type="entry name" value="Cupin"/>
    <property type="match status" value="1"/>
</dbReference>
<dbReference type="PROSITE" id="PS50016">
    <property type="entry name" value="ZF_PHD_2"/>
    <property type="match status" value="1"/>
</dbReference>
<keyword evidence="13" id="KW-0805">Transcription regulation</keyword>
<reference evidence="21" key="1">
    <citation type="journal article" date="2023" name="Science">
        <title>Genome structures resolve the early diversification of teleost fishes.</title>
        <authorList>
            <person name="Parey E."/>
            <person name="Louis A."/>
            <person name="Montfort J."/>
            <person name="Bouchez O."/>
            <person name="Roques C."/>
            <person name="Iampietro C."/>
            <person name="Lluch J."/>
            <person name="Castinel A."/>
            <person name="Donnadieu C."/>
            <person name="Desvignes T."/>
            <person name="Floi Bucao C."/>
            <person name="Jouanno E."/>
            <person name="Wen M."/>
            <person name="Mejri S."/>
            <person name="Dirks R."/>
            <person name="Jansen H."/>
            <person name="Henkel C."/>
            <person name="Chen W.J."/>
            <person name="Zahm M."/>
            <person name="Cabau C."/>
            <person name="Klopp C."/>
            <person name="Thompson A.W."/>
            <person name="Robinson-Rechavi M."/>
            <person name="Braasch I."/>
            <person name="Lecointre G."/>
            <person name="Bobe J."/>
            <person name="Postlethwait J.H."/>
            <person name="Berthelot C."/>
            <person name="Roest Crollius H."/>
            <person name="Guiguen Y."/>
        </authorList>
    </citation>
    <scope>NUCLEOTIDE SEQUENCE</scope>
    <source>
        <strain evidence="21">WJC10195</strain>
    </source>
</reference>
<evidence type="ECO:0000256" key="6">
    <source>
        <dbReference type="ARBA" id="ARBA00022723"/>
    </source>
</evidence>
<dbReference type="SUPFAM" id="SSF51197">
    <property type="entry name" value="Clavaminate synthase-like"/>
    <property type="match status" value="1"/>
</dbReference>
<dbReference type="PROSITE" id="PS01359">
    <property type="entry name" value="ZF_PHD_1"/>
    <property type="match status" value="1"/>
</dbReference>
<dbReference type="EMBL" id="JAINUF010000004">
    <property type="protein sequence ID" value="KAJ8362800.1"/>
    <property type="molecule type" value="Genomic_DNA"/>
</dbReference>
<keyword evidence="14" id="KW-0804">Transcription</keyword>
<evidence type="ECO:0000256" key="9">
    <source>
        <dbReference type="ARBA" id="ARBA00022853"/>
    </source>
</evidence>
<keyword evidence="7 17" id="KW-0863">Zinc-finger</keyword>
<dbReference type="GO" id="GO:0007420">
    <property type="term" value="P:brain development"/>
    <property type="evidence" value="ECO:0007669"/>
    <property type="project" value="UniProtKB-ARBA"/>
</dbReference>
<evidence type="ECO:0000256" key="13">
    <source>
        <dbReference type="ARBA" id="ARBA00023015"/>
    </source>
</evidence>
<dbReference type="InterPro" id="IPR036396">
    <property type="entry name" value="Cyt_P450_sf"/>
</dbReference>
<evidence type="ECO:0000313" key="21">
    <source>
        <dbReference type="EMBL" id="KAJ8362800.1"/>
    </source>
</evidence>
<dbReference type="InterPro" id="IPR017972">
    <property type="entry name" value="Cyt_P450_CS"/>
</dbReference>
<dbReference type="SUPFAM" id="SSF57903">
    <property type="entry name" value="FYVE/PHD zinc finger"/>
    <property type="match status" value="1"/>
</dbReference>
<keyword evidence="10" id="KW-0223">Dioxygenase</keyword>
<evidence type="ECO:0000256" key="8">
    <source>
        <dbReference type="ARBA" id="ARBA00022833"/>
    </source>
</evidence>
<keyword evidence="9" id="KW-0156">Chromatin regulator</keyword>
<dbReference type="Pfam" id="PF00067">
    <property type="entry name" value="p450"/>
    <property type="match status" value="1"/>
</dbReference>
<dbReference type="SUPFAM" id="SSF48264">
    <property type="entry name" value="Cytochrome P450"/>
    <property type="match status" value="1"/>
</dbReference>
<dbReference type="GO" id="GO:0051213">
    <property type="term" value="F:dioxygenase activity"/>
    <property type="evidence" value="ECO:0007669"/>
    <property type="project" value="UniProtKB-KW"/>
</dbReference>
<dbReference type="AlphaFoldDB" id="A0A9Q1FMP5"/>
<evidence type="ECO:0000256" key="14">
    <source>
        <dbReference type="ARBA" id="ARBA00023163"/>
    </source>
</evidence>
<name>A0A9Q1FMP5_SYNKA</name>
<feature type="domain" description="PHD-type" evidence="20">
    <location>
        <begin position="5"/>
        <end position="56"/>
    </location>
</feature>
<dbReference type="PROSITE" id="PS00086">
    <property type="entry name" value="CYTOCHROME_P450"/>
    <property type="match status" value="1"/>
</dbReference>
<keyword evidence="5 16" id="KW-0349">Heme</keyword>
<feature type="region of interest" description="Disordered" evidence="19">
    <location>
        <begin position="60"/>
        <end position="89"/>
    </location>
</feature>
<keyword evidence="22" id="KW-1185">Reference proteome</keyword>
<gene>
    <name evidence="21" type="ORF">SKAU_G00116310</name>
</gene>
<accession>A0A9Q1FMP5</accession>
<dbReference type="Proteomes" id="UP001152622">
    <property type="component" value="Chromosome 4"/>
</dbReference>
<dbReference type="GO" id="GO:0006805">
    <property type="term" value="P:xenobiotic metabolic process"/>
    <property type="evidence" value="ECO:0007669"/>
    <property type="project" value="TreeGrafter"/>
</dbReference>
<keyword evidence="8" id="KW-0862">Zinc</keyword>
<evidence type="ECO:0000256" key="11">
    <source>
        <dbReference type="ARBA" id="ARBA00023002"/>
    </source>
</evidence>
<dbReference type="PRINTS" id="PR00385">
    <property type="entry name" value="P450"/>
</dbReference>
<comment type="caution">
    <text evidence="21">The sequence shown here is derived from an EMBL/GenBank/DDBJ whole genome shotgun (WGS) entry which is preliminary data.</text>
</comment>
<dbReference type="GO" id="GO:0008270">
    <property type="term" value="F:zinc ion binding"/>
    <property type="evidence" value="ECO:0007669"/>
    <property type="project" value="UniProtKB-KW"/>
</dbReference>
<comment type="similarity">
    <text evidence="4 18">Belongs to the cytochrome P450 family.</text>
</comment>
<dbReference type="Gene3D" id="1.10.630.10">
    <property type="entry name" value="Cytochrome P450"/>
    <property type="match status" value="1"/>
</dbReference>
<evidence type="ECO:0000256" key="17">
    <source>
        <dbReference type="PROSITE-ProRule" id="PRU00146"/>
    </source>
</evidence>
<dbReference type="CDD" id="cd15642">
    <property type="entry name" value="PHD_PHF8"/>
    <property type="match status" value="1"/>
</dbReference>
<dbReference type="PANTHER" id="PTHR24300">
    <property type="entry name" value="CYTOCHROME P450 508A4-RELATED"/>
    <property type="match status" value="1"/>
</dbReference>
<evidence type="ECO:0000256" key="18">
    <source>
        <dbReference type="RuleBase" id="RU000461"/>
    </source>
</evidence>
<keyword evidence="18" id="KW-0503">Monooxygenase</keyword>
<dbReference type="Pfam" id="PF00628">
    <property type="entry name" value="PHD"/>
    <property type="match status" value="1"/>
</dbReference>
<organism evidence="21 22">
    <name type="scientific">Synaphobranchus kaupii</name>
    <name type="common">Kaup's arrowtooth eel</name>
    <dbReference type="NCBI Taxonomy" id="118154"/>
    <lineage>
        <taxon>Eukaryota</taxon>
        <taxon>Metazoa</taxon>
        <taxon>Chordata</taxon>
        <taxon>Craniata</taxon>
        <taxon>Vertebrata</taxon>
        <taxon>Euteleostomi</taxon>
        <taxon>Actinopterygii</taxon>
        <taxon>Neopterygii</taxon>
        <taxon>Teleostei</taxon>
        <taxon>Anguilliformes</taxon>
        <taxon>Synaphobranchidae</taxon>
        <taxon>Synaphobranchus</taxon>
    </lineage>
</organism>
<dbReference type="InterPro" id="IPR019786">
    <property type="entry name" value="Zinc_finger_PHD-type_CS"/>
</dbReference>
<evidence type="ECO:0000256" key="4">
    <source>
        <dbReference type="ARBA" id="ARBA00010617"/>
    </source>
</evidence>
<dbReference type="GO" id="GO:0016712">
    <property type="term" value="F:oxidoreductase activity, acting on paired donors, with incorporation or reduction of molecular oxygen, reduced flavin or flavoprotein as one donor, and incorporation of one atom of oxygen"/>
    <property type="evidence" value="ECO:0007669"/>
    <property type="project" value="TreeGrafter"/>
</dbReference>
<evidence type="ECO:0000256" key="3">
    <source>
        <dbReference type="ARBA" id="ARBA00006942"/>
    </source>
</evidence>
<dbReference type="PRINTS" id="PR00463">
    <property type="entry name" value="EP450I"/>
</dbReference>
<dbReference type="GO" id="GO:0020037">
    <property type="term" value="F:heme binding"/>
    <property type="evidence" value="ECO:0007669"/>
    <property type="project" value="InterPro"/>
</dbReference>
<evidence type="ECO:0000256" key="12">
    <source>
        <dbReference type="ARBA" id="ARBA00023004"/>
    </source>
</evidence>
<protein>
    <recommendedName>
        <fullName evidence="20">PHD-type domain-containing protein</fullName>
    </recommendedName>
</protein>
<comment type="similarity">
    <text evidence="3">Belongs to the JHDM1 histone demethylase family. JHDM1D subfamily.</text>
</comment>
<dbReference type="InterPro" id="IPR011011">
    <property type="entry name" value="Znf_FYVE_PHD"/>
</dbReference>
<evidence type="ECO:0000256" key="19">
    <source>
        <dbReference type="SAM" id="MobiDB-lite"/>
    </source>
</evidence>
<dbReference type="GO" id="GO:0005737">
    <property type="term" value="C:cytoplasm"/>
    <property type="evidence" value="ECO:0007669"/>
    <property type="project" value="TreeGrafter"/>
</dbReference>
<dbReference type="SMART" id="SM00249">
    <property type="entry name" value="PHD"/>
    <property type="match status" value="1"/>
</dbReference>
<evidence type="ECO:0000256" key="2">
    <source>
        <dbReference type="ARBA" id="ARBA00004123"/>
    </source>
</evidence>